<organism evidence="1 2">
    <name type="scientific">Araneus ventricosus</name>
    <name type="common">Orbweaver spider</name>
    <name type="synonym">Epeira ventricosa</name>
    <dbReference type="NCBI Taxonomy" id="182803"/>
    <lineage>
        <taxon>Eukaryota</taxon>
        <taxon>Metazoa</taxon>
        <taxon>Ecdysozoa</taxon>
        <taxon>Arthropoda</taxon>
        <taxon>Chelicerata</taxon>
        <taxon>Arachnida</taxon>
        <taxon>Araneae</taxon>
        <taxon>Araneomorphae</taxon>
        <taxon>Entelegynae</taxon>
        <taxon>Araneoidea</taxon>
        <taxon>Araneidae</taxon>
        <taxon>Araneus</taxon>
    </lineage>
</organism>
<protein>
    <submittedName>
        <fullName evidence="1">Uncharacterized protein</fullName>
    </submittedName>
</protein>
<evidence type="ECO:0000313" key="1">
    <source>
        <dbReference type="EMBL" id="GBM43168.1"/>
    </source>
</evidence>
<dbReference type="PANTHER" id="PTHR46409:SF1">
    <property type="entry name" value="HTH PSQ-TYPE DOMAIN-CONTAINING PROTEIN"/>
    <property type="match status" value="1"/>
</dbReference>
<gene>
    <name evidence="1" type="ORF">AVEN_128493_1</name>
</gene>
<sequence length="117" mass="13397">MNKRKVRSVNVSYRERLRCPGSLTARSGEHCPIWIALTISRRAIQTGQCAPDLAVRDSGPLSHSRWMTCAIRVLRLFISQTSPTSELKMVVNYIVKTYSPVWFTIKRYLSVKYGPTH</sequence>
<dbReference type="EMBL" id="BGPR01001020">
    <property type="protein sequence ID" value="GBM43168.1"/>
    <property type="molecule type" value="Genomic_DNA"/>
</dbReference>
<reference evidence="1 2" key="1">
    <citation type="journal article" date="2019" name="Sci. Rep.">
        <title>Orb-weaving spider Araneus ventricosus genome elucidates the spidroin gene catalogue.</title>
        <authorList>
            <person name="Kono N."/>
            <person name="Nakamura H."/>
            <person name="Ohtoshi R."/>
            <person name="Moran D.A.P."/>
            <person name="Shinohara A."/>
            <person name="Yoshida Y."/>
            <person name="Fujiwara M."/>
            <person name="Mori M."/>
            <person name="Tomita M."/>
            <person name="Arakawa K."/>
        </authorList>
    </citation>
    <scope>NUCLEOTIDE SEQUENCE [LARGE SCALE GENOMIC DNA]</scope>
</reference>
<name>A0A4Y2FRP8_ARAVE</name>
<accession>A0A4Y2FRP8</accession>
<dbReference type="AlphaFoldDB" id="A0A4Y2FRP8"/>
<proteinExistence type="predicted"/>
<dbReference type="PANTHER" id="PTHR46409">
    <property type="entry name" value="HTH PSQ-TYPE DOMAIN-CONTAINING PROTEIN"/>
    <property type="match status" value="1"/>
</dbReference>
<evidence type="ECO:0000313" key="2">
    <source>
        <dbReference type="Proteomes" id="UP000499080"/>
    </source>
</evidence>
<comment type="caution">
    <text evidence="1">The sequence shown here is derived from an EMBL/GenBank/DDBJ whole genome shotgun (WGS) entry which is preliminary data.</text>
</comment>
<keyword evidence="2" id="KW-1185">Reference proteome</keyword>
<dbReference type="OrthoDB" id="8023395at2759"/>
<dbReference type="Proteomes" id="UP000499080">
    <property type="component" value="Unassembled WGS sequence"/>
</dbReference>